<dbReference type="Proteomes" id="UP001230253">
    <property type="component" value="Unassembled WGS sequence"/>
</dbReference>
<dbReference type="Gene3D" id="3.30.43.10">
    <property type="entry name" value="Uridine Diphospho-n-acetylenolpyruvylglucosamine Reductase, domain 2"/>
    <property type="match status" value="1"/>
</dbReference>
<dbReference type="SMART" id="SM01092">
    <property type="entry name" value="CO_deh_flav_C"/>
    <property type="match status" value="1"/>
</dbReference>
<feature type="domain" description="FAD-binding PCMH-type" evidence="3">
    <location>
        <begin position="1"/>
        <end position="222"/>
    </location>
</feature>
<dbReference type="InterPro" id="IPR002346">
    <property type="entry name" value="Mopterin_DH_FAD-bd"/>
</dbReference>
<gene>
    <name evidence="4" type="ORF">J2R99_000459</name>
</gene>
<dbReference type="EMBL" id="JAUSUK010000001">
    <property type="protein sequence ID" value="MDQ0324610.1"/>
    <property type="molecule type" value="Genomic_DNA"/>
</dbReference>
<evidence type="ECO:0000313" key="4">
    <source>
        <dbReference type="EMBL" id="MDQ0324610.1"/>
    </source>
</evidence>
<dbReference type="EC" id="1.17.1.4" evidence="4"/>
<proteinExistence type="predicted"/>
<protein>
    <submittedName>
        <fullName evidence="4">Xanthine dehydrogenase YagS FAD-binding subunit</fullName>
        <ecNumber evidence="4">1.17.1.4</ecNumber>
    </submittedName>
</protein>
<dbReference type="InterPro" id="IPR051312">
    <property type="entry name" value="Diverse_Substr_Oxidored"/>
</dbReference>
<dbReference type="InterPro" id="IPR036683">
    <property type="entry name" value="CO_DH_flav_C_dom_sf"/>
</dbReference>
<dbReference type="InterPro" id="IPR016169">
    <property type="entry name" value="FAD-bd_PCMH_sub2"/>
</dbReference>
<sequence>MNRFDYLRPASIAEAVAAASKPGSVYLAAGTNLLDLMKGGVARPDRLVDVTHLPGLGAIETLADGAMRIGALVKNSTLAYDAAFSARFPAVAEALLSGASAQLRNAATVGGNLLQRTRCPYFYDTASACNKRAPGSGCDAIGGANEGHAILGFSEHCIATHPSDFCVALTALGAIVEIEGQDGRREVPITEFYRLPGDTPERENVLAPGEMIVALRLPAEAAAFAANQRYLKVRERTSYAFAVVSAAAALQVEDGTITEARLALGGVAAKPWRAEEAEARLAGRPANRAAFEEAAEIAFADAKPSGDNSYKIALGRRLVVRALAMAAAGTPEVMPALPASPFAALPDGFIPDSVIPQDVQPEGAPHV</sequence>
<keyword evidence="5" id="KW-1185">Reference proteome</keyword>
<name>A0ABU0C287_9BRAD</name>
<dbReference type="Pfam" id="PF00941">
    <property type="entry name" value="FAD_binding_5"/>
    <property type="match status" value="1"/>
</dbReference>
<organism evidence="4 5">
    <name type="scientific">Rhodopseudomonas julia</name>
    <dbReference type="NCBI Taxonomy" id="200617"/>
    <lineage>
        <taxon>Bacteria</taxon>
        <taxon>Pseudomonadati</taxon>
        <taxon>Pseudomonadota</taxon>
        <taxon>Alphaproteobacteria</taxon>
        <taxon>Hyphomicrobiales</taxon>
        <taxon>Nitrobacteraceae</taxon>
        <taxon>Rhodopseudomonas</taxon>
    </lineage>
</organism>
<dbReference type="Gene3D" id="3.30.465.10">
    <property type="match status" value="2"/>
</dbReference>
<dbReference type="InterPro" id="IPR016167">
    <property type="entry name" value="FAD-bd_PCMH_sub1"/>
</dbReference>
<evidence type="ECO:0000313" key="5">
    <source>
        <dbReference type="Proteomes" id="UP001230253"/>
    </source>
</evidence>
<dbReference type="InterPro" id="IPR016166">
    <property type="entry name" value="FAD-bd_PCMH"/>
</dbReference>
<keyword evidence="4" id="KW-0560">Oxidoreductase</keyword>
<keyword evidence="2" id="KW-0274">FAD</keyword>
<dbReference type="PANTHER" id="PTHR42659:SF9">
    <property type="entry name" value="XANTHINE DEHYDROGENASE FAD-BINDING SUBUNIT XDHB-RELATED"/>
    <property type="match status" value="1"/>
</dbReference>
<dbReference type="InterPro" id="IPR036318">
    <property type="entry name" value="FAD-bd_PCMH-like_sf"/>
</dbReference>
<dbReference type="SUPFAM" id="SSF55447">
    <property type="entry name" value="CO dehydrogenase flavoprotein C-terminal domain-like"/>
    <property type="match status" value="1"/>
</dbReference>
<keyword evidence="1" id="KW-0285">Flavoprotein</keyword>
<dbReference type="InterPro" id="IPR005107">
    <property type="entry name" value="CO_DH_flav_C"/>
</dbReference>
<dbReference type="GO" id="GO:0004854">
    <property type="term" value="F:xanthine dehydrogenase activity"/>
    <property type="evidence" value="ECO:0007669"/>
    <property type="project" value="UniProtKB-EC"/>
</dbReference>
<accession>A0ABU0C287</accession>
<dbReference type="Pfam" id="PF03450">
    <property type="entry name" value="CO_deh_flav_C"/>
    <property type="match status" value="1"/>
</dbReference>
<reference evidence="4 5" key="1">
    <citation type="submission" date="2023-07" db="EMBL/GenBank/DDBJ databases">
        <title>Genomic Encyclopedia of Type Strains, Phase IV (KMG-IV): sequencing the most valuable type-strain genomes for metagenomic binning, comparative biology and taxonomic classification.</title>
        <authorList>
            <person name="Goeker M."/>
        </authorList>
    </citation>
    <scope>NUCLEOTIDE SEQUENCE [LARGE SCALE GENOMIC DNA]</scope>
    <source>
        <strain evidence="4 5">DSM 11549</strain>
    </source>
</reference>
<dbReference type="SUPFAM" id="SSF56176">
    <property type="entry name" value="FAD-binding/transporter-associated domain-like"/>
    <property type="match status" value="1"/>
</dbReference>
<dbReference type="PANTHER" id="PTHR42659">
    <property type="entry name" value="XANTHINE DEHYDROGENASE SUBUNIT C-RELATED"/>
    <property type="match status" value="1"/>
</dbReference>
<evidence type="ECO:0000259" key="3">
    <source>
        <dbReference type="PROSITE" id="PS51387"/>
    </source>
</evidence>
<dbReference type="RefSeq" id="WP_307152878.1">
    <property type="nucleotide sequence ID" value="NZ_JAUSUK010000001.1"/>
</dbReference>
<evidence type="ECO:0000256" key="2">
    <source>
        <dbReference type="ARBA" id="ARBA00022827"/>
    </source>
</evidence>
<dbReference type="Gene3D" id="3.30.390.50">
    <property type="entry name" value="CO dehydrogenase flavoprotein, C-terminal domain"/>
    <property type="match status" value="1"/>
</dbReference>
<evidence type="ECO:0000256" key="1">
    <source>
        <dbReference type="ARBA" id="ARBA00022630"/>
    </source>
</evidence>
<comment type="caution">
    <text evidence="4">The sequence shown here is derived from an EMBL/GenBank/DDBJ whole genome shotgun (WGS) entry which is preliminary data.</text>
</comment>
<dbReference type="PROSITE" id="PS51387">
    <property type="entry name" value="FAD_PCMH"/>
    <property type="match status" value="1"/>
</dbReference>